<dbReference type="Proteomes" id="UP000634004">
    <property type="component" value="Unassembled WGS sequence"/>
</dbReference>
<evidence type="ECO:0000256" key="2">
    <source>
        <dbReference type="ARBA" id="ARBA00001946"/>
    </source>
</evidence>
<evidence type="ECO:0000256" key="6">
    <source>
        <dbReference type="ARBA" id="ARBA00023211"/>
    </source>
</evidence>
<feature type="compositionally biased region" description="Basic and acidic residues" evidence="7">
    <location>
        <begin position="24"/>
        <end position="37"/>
    </location>
</feature>
<dbReference type="RefSeq" id="WP_189499239.1">
    <property type="nucleotide sequence ID" value="NZ_BMZH01000014.1"/>
</dbReference>
<name>A0A8J3G393_9PROT</name>
<evidence type="ECO:0000313" key="9">
    <source>
        <dbReference type="EMBL" id="GHB02450.1"/>
    </source>
</evidence>
<keyword evidence="5" id="KW-0460">Magnesium</keyword>
<dbReference type="Gene3D" id="3.90.79.10">
    <property type="entry name" value="Nucleoside Triphosphate Pyrophosphohydrolase"/>
    <property type="match status" value="1"/>
</dbReference>
<evidence type="ECO:0000259" key="8">
    <source>
        <dbReference type="PROSITE" id="PS51462"/>
    </source>
</evidence>
<keyword evidence="3" id="KW-0479">Metal-binding</keyword>
<keyword evidence="10" id="KW-1185">Reference proteome</keyword>
<dbReference type="InterPro" id="IPR000086">
    <property type="entry name" value="NUDIX_hydrolase_dom"/>
</dbReference>
<gene>
    <name evidence="9" type="ORF">GCM10009069_26480</name>
</gene>
<dbReference type="AlphaFoldDB" id="A0A8J3G393"/>
<comment type="cofactor">
    <cofactor evidence="1">
        <name>Mn(2+)</name>
        <dbReference type="ChEBI" id="CHEBI:29035"/>
    </cofactor>
</comment>
<evidence type="ECO:0000256" key="7">
    <source>
        <dbReference type="SAM" id="MobiDB-lite"/>
    </source>
</evidence>
<comment type="cofactor">
    <cofactor evidence="2">
        <name>Mg(2+)</name>
        <dbReference type="ChEBI" id="CHEBI:18420"/>
    </cofactor>
</comment>
<dbReference type="PANTHER" id="PTHR12318:SF0">
    <property type="entry name" value="ACYL-COENZYME A DIPHOSPHATASE NUDT19"/>
    <property type="match status" value="1"/>
</dbReference>
<reference evidence="9" key="2">
    <citation type="submission" date="2020-09" db="EMBL/GenBank/DDBJ databases">
        <authorList>
            <person name="Sun Q."/>
            <person name="Kim S."/>
        </authorList>
    </citation>
    <scope>NUCLEOTIDE SEQUENCE</scope>
    <source>
        <strain evidence="9">KCTC 32513</strain>
    </source>
</reference>
<keyword evidence="4 9" id="KW-0378">Hydrolase</keyword>
<feature type="region of interest" description="Disordered" evidence="7">
    <location>
        <begin position="1"/>
        <end position="37"/>
    </location>
</feature>
<evidence type="ECO:0000256" key="4">
    <source>
        <dbReference type="ARBA" id="ARBA00022801"/>
    </source>
</evidence>
<dbReference type="GO" id="GO:0016818">
    <property type="term" value="F:hydrolase activity, acting on acid anhydrides, in phosphorus-containing anhydrides"/>
    <property type="evidence" value="ECO:0007669"/>
    <property type="project" value="InterPro"/>
</dbReference>
<protein>
    <submittedName>
        <fullName evidence="9">NUDIX hydrolase</fullName>
    </submittedName>
</protein>
<dbReference type="PANTHER" id="PTHR12318">
    <property type="entry name" value="TESTOSTERONE-REGULATED PROTEIN RP2"/>
    <property type="match status" value="1"/>
</dbReference>
<dbReference type="EMBL" id="BMZH01000014">
    <property type="protein sequence ID" value="GHB02450.1"/>
    <property type="molecule type" value="Genomic_DNA"/>
</dbReference>
<keyword evidence="6" id="KW-0464">Manganese</keyword>
<accession>A0A8J3G393</accession>
<dbReference type="CDD" id="cd18870">
    <property type="entry name" value="NUDIX_AcylCoAdiphos_Nudt19"/>
    <property type="match status" value="1"/>
</dbReference>
<organism evidence="9 10">
    <name type="scientific">Algimonas arctica</name>
    <dbReference type="NCBI Taxonomy" id="1479486"/>
    <lineage>
        <taxon>Bacteria</taxon>
        <taxon>Pseudomonadati</taxon>
        <taxon>Pseudomonadota</taxon>
        <taxon>Alphaproteobacteria</taxon>
        <taxon>Maricaulales</taxon>
        <taxon>Robiginitomaculaceae</taxon>
        <taxon>Algimonas</taxon>
    </lineage>
</organism>
<feature type="domain" description="Nudix hydrolase" evidence="8">
    <location>
        <begin position="40"/>
        <end position="229"/>
    </location>
</feature>
<dbReference type="InterPro" id="IPR015797">
    <property type="entry name" value="NUDIX_hydrolase-like_dom_sf"/>
</dbReference>
<evidence type="ECO:0000256" key="1">
    <source>
        <dbReference type="ARBA" id="ARBA00001936"/>
    </source>
</evidence>
<comment type="caution">
    <text evidence="9">The sequence shown here is derived from an EMBL/GenBank/DDBJ whole genome shotgun (WGS) entry which is preliminary data.</text>
</comment>
<evidence type="ECO:0000256" key="5">
    <source>
        <dbReference type="ARBA" id="ARBA00022842"/>
    </source>
</evidence>
<dbReference type="SUPFAM" id="SSF55811">
    <property type="entry name" value="Nudix"/>
    <property type="match status" value="1"/>
</dbReference>
<evidence type="ECO:0000313" key="10">
    <source>
        <dbReference type="Proteomes" id="UP000634004"/>
    </source>
</evidence>
<proteinExistence type="predicted"/>
<dbReference type="PROSITE" id="PS51462">
    <property type="entry name" value="NUDIX"/>
    <property type="match status" value="1"/>
</dbReference>
<sequence>MTLPDPTKISDPMKPSKVSGMHLTDTERSARKQLEKAPRPRIAATVVLTIGDRHNPKILMGQRSKRHDFMPSVYVFPGGRVDRIDSFAPYAGDLSARTERVLEAAVPPRKARAIALSCIRETYEETGLMIGTDAAHQRRNMNNPTYDAFRQAGQVPDISNLEVFGRAITPPHRHKRFDAWFFHRHLGDVAPPEVGDSRELLNVGWFTLDEIEELELQRATVMMMGVFKDYVRRPAPAPVIFFSRARHGTFQQERFP</sequence>
<evidence type="ECO:0000256" key="3">
    <source>
        <dbReference type="ARBA" id="ARBA00022723"/>
    </source>
</evidence>
<dbReference type="InterPro" id="IPR039121">
    <property type="entry name" value="NUDT19"/>
</dbReference>
<reference evidence="9" key="1">
    <citation type="journal article" date="2014" name="Int. J. Syst. Evol. Microbiol.">
        <title>Complete genome sequence of Corynebacterium casei LMG S-19264T (=DSM 44701T), isolated from a smear-ripened cheese.</title>
        <authorList>
            <consortium name="US DOE Joint Genome Institute (JGI-PGF)"/>
            <person name="Walter F."/>
            <person name="Albersmeier A."/>
            <person name="Kalinowski J."/>
            <person name="Ruckert C."/>
        </authorList>
    </citation>
    <scope>NUCLEOTIDE SEQUENCE</scope>
    <source>
        <strain evidence="9">KCTC 32513</strain>
    </source>
</reference>
<dbReference type="GO" id="GO:0046872">
    <property type="term" value="F:metal ion binding"/>
    <property type="evidence" value="ECO:0007669"/>
    <property type="project" value="UniProtKB-KW"/>
</dbReference>